<comment type="caution">
    <text evidence="2">The sequence shown here is derived from an EMBL/GenBank/DDBJ whole genome shotgun (WGS) entry which is preliminary data.</text>
</comment>
<dbReference type="AlphaFoldDB" id="A0A8J5FFP2"/>
<dbReference type="EMBL" id="JACMSC010000016">
    <property type="protein sequence ID" value="KAG6483110.1"/>
    <property type="molecule type" value="Genomic_DNA"/>
</dbReference>
<evidence type="ECO:0000256" key="1">
    <source>
        <dbReference type="SAM" id="Coils"/>
    </source>
</evidence>
<dbReference type="OrthoDB" id="770890at2759"/>
<keyword evidence="1" id="KW-0175">Coiled coil</keyword>
<proteinExistence type="predicted"/>
<protein>
    <submittedName>
        <fullName evidence="2">Uncharacterized protein</fullName>
    </submittedName>
</protein>
<keyword evidence="3" id="KW-1185">Reference proteome</keyword>
<evidence type="ECO:0000313" key="3">
    <source>
        <dbReference type="Proteomes" id="UP000734854"/>
    </source>
</evidence>
<sequence length="279" mass="31958">MSKVSSLLAEIDAYKERTSSLEVSLQASKEEERELIDALNANNDERNKIETLYDIQGKDHAKAQGMIENLPNKFKSVEVEMEIADEEFEGSVHREQELVEKLNYTRQQLVHQEKALEESTARRREMILMNEALVKDLEFKLQKATLSIKQKESQVIELLEKLKFLEEEKAIYKDEAIEANEISATLKAELEANAVKSVSLKNKVEELNHIILQYHSEFEEMALENEMMAGTNSKLQTSLEAHRLKLEELNQFLSLNHSEMEATARQLASNAKTHGKING</sequence>
<reference evidence="2 3" key="1">
    <citation type="submission" date="2020-08" db="EMBL/GenBank/DDBJ databases">
        <title>Plant Genome Project.</title>
        <authorList>
            <person name="Zhang R.-G."/>
        </authorList>
    </citation>
    <scope>NUCLEOTIDE SEQUENCE [LARGE SCALE GENOMIC DNA]</scope>
    <source>
        <tissue evidence="2">Rhizome</tissue>
    </source>
</reference>
<accession>A0A8J5FFP2</accession>
<organism evidence="2 3">
    <name type="scientific">Zingiber officinale</name>
    <name type="common">Ginger</name>
    <name type="synonym">Amomum zingiber</name>
    <dbReference type="NCBI Taxonomy" id="94328"/>
    <lineage>
        <taxon>Eukaryota</taxon>
        <taxon>Viridiplantae</taxon>
        <taxon>Streptophyta</taxon>
        <taxon>Embryophyta</taxon>
        <taxon>Tracheophyta</taxon>
        <taxon>Spermatophyta</taxon>
        <taxon>Magnoliopsida</taxon>
        <taxon>Liliopsida</taxon>
        <taxon>Zingiberales</taxon>
        <taxon>Zingiberaceae</taxon>
        <taxon>Zingiber</taxon>
    </lineage>
</organism>
<dbReference type="Proteomes" id="UP000734854">
    <property type="component" value="Unassembled WGS sequence"/>
</dbReference>
<gene>
    <name evidence="2" type="ORF">ZIOFF_059750</name>
</gene>
<feature type="coiled-coil region" evidence="1">
    <location>
        <begin position="11"/>
        <end position="48"/>
    </location>
</feature>
<feature type="coiled-coil region" evidence="1">
    <location>
        <begin position="134"/>
        <end position="182"/>
    </location>
</feature>
<dbReference type="PANTHER" id="PTHR43049:SF1">
    <property type="entry name" value="EARLY ENDOSOME ANTIGEN"/>
    <property type="match status" value="1"/>
</dbReference>
<dbReference type="PANTHER" id="PTHR43049">
    <property type="entry name" value="EARLY ENDOSOME ANTIGEN"/>
    <property type="match status" value="1"/>
</dbReference>
<evidence type="ECO:0000313" key="2">
    <source>
        <dbReference type="EMBL" id="KAG6483110.1"/>
    </source>
</evidence>
<name>A0A8J5FFP2_ZINOF</name>